<dbReference type="AlphaFoldDB" id="A0A6J6X3F8"/>
<dbReference type="EMBL" id="CAFAAI010000064">
    <property type="protein sequence ID" value="CAB4791870.1"/>
    <property type="molecule type" value="Genomic_DNA"/>
</dbReference>
<sequence length="118" mass="12747">MALVEWHAGAVVLHGDPDMADWLAFVFGLRHDDLGLAAAVEPGVIDEVGNHASESASIDVHHKVLGALRDRDFGLGHAADADGLTHELGHDEVFEMKANRARIESGDFEQVFDEALKP</sequence>
<evidence type="ECO:0000313" key="1">
    <source>
        <dbReference type="EMBL" id="CAB4791870.1"/>
    </source>
</evidence>
<gene>
    <name evidence="1" type="ORF">UFOPK2992_00498</name>
</gene>
<organism evidence="1">
    <name type="scientific">freshwater metagenome</name>
    <dbReference type="NCBI Taxonomy" id="449393"/>
    <lineage>
        <taxon>unclassified sequences</taxon>
        <taxon>metagenomes</taxon>
        <taxon>ecological metagenomes</taxon>
    </lineage>
</organism>
<reference evidence="1" key="1">
    <citation type="submission" date="2020-05" db="EMBL/GenBank/DDBJ databases">
        <authorList>
            <person name="Chiriac C."/>
            <person name="Salcher M."/>
            <person name="Ghai R."/>
            <person name="Kavagutti S V."/>
        </authorList>
    </citation>
    <scope>NUCLEOTIDE SEQUENCE</scope>
</reference>
<proteinExistence type="predicted"/>
<name>A0A6J6X3F8_9ZZZZ</name>
<protein>
    <submittedName>
        <fullName evidence="1">Unannotated protein</fullName>
    </submittedName>
</protein>
<accession>A0A6J6X3F8</accession>